<gene>
    <name evidence="3" type="ORF">A0J61_10062</name>
</gene>
<sequence>YYLSQEFERVVQGNGAMLPFFKQQRIRELAAEEVNEKGRSGMIGGPVDGANGAEVYQVCSFVEGASTGYSVKVTEDKVIASCTCFGYDRRRQPCKHMYLLKMHTNYSVFASSNTTTTTSAETLNVSEPSTNQVISPANRKLDMANYCIDINQTIKHFSPDLLELAEYATEEEISQILDAQKRTLEIIQRTKDNYEVNFRTSHTNSNKANNSPSTNKY</sequence>
<organism evidence="3 4">
    <name type="scientific">Choanephora cucurbitarum</name>
    <dbReference type="NCBI Taxonomy" id="101091"/>
    <lineage>
        <taxon>Eukaryota</taxon>
        <taxon>Fungi</taxon>
        <taxon>Fungi incertae sedis</taxon>
        <taxon>Mucoromycota</taxon>
        <taxon>Mucoromycotina</taxon>
        <taxon>Mucoromycetes</taxon>
        <taxon>Mucorales</taxon>
        <taxon>Mucorineae</taxon>
        <taxon>Choanephoraceae</taxon>
        <taxon>Choanephoroideae</taxon>
        <taxon>Choanephora</taxon>
    </lineage>
</organism>
<reference evidence="3 4" key="1">
    <citation type="submission" date="2016-03" db="EMBL/GenBank/DDBJ databases">
        <title>Choanephora cucurbitarum.</title>
        <authorList>
            <person name="Min B."/>
            <person name="Park H."/>
            <person name="Park J.-H."/>
            <person name="Shin H.-D."/>
            <person name="Choi I.-G."/>
        </authorList>
    </citation>
    <scope>NUCLEOTIDE SEQUENCE [LARGE SCALE GENOMIC DNA]</scope>
    <source>
        <strain evidence="3 4">KUS-F28377</strain>
    </source>
</reference>
<feature type="non-terminal residue" evidence="3">
    <location>
        <position position="1"/>
    </location>
</feature>
<dbReference type="EMBL" id="LUGH01001019">
    <property type="protein sequence ID" value="OBZ81889.1"/>
    <property type="molecule type" value="Genomic_DNA"/>
</dbReference>
<keyword evidence="1" id="KW-0479">Metal-binding</keyword>
<keyword evidence="1" id="KW-0862">Zinc</keyword>
<dbReference type="OrthoDB" id="2430203at2759"/>
<dbReference type="Pfam" id="PF04434">
    <property type="entry name" value="SWIM"/>
    <property type="match status" value="1"/>
</dbReference>
<dbReference type="InParanoid" id="A0A1C7MZR0"/>
<dbReference type="AlphaFoldDB" id="A0A1C7MZR0"/>
<dbReference type="GO" id="GO:0008270">
    <property type="term" value="F:zinc ion binding"/>
    <property type="evidence" value="ECO:0007669"/>
    <property type="project" value="UniProtKB-KW"/>
</dbReference>
<accession>A0A1C7MZR0</accession>
<keyword evidence="1" id="KW-0863">Zinc-finger</keyword>
<dbReference type="Proteomes" id="UP000093000">
    <property type="component" value="Unassembled WGS sequence"/>
</dbReference>
<name>A0A1C7MZR0_9FUNG</name>
<dbReference type="STRING" id="101091.A0A1C7MZR0"/>
<evidence type="ECO:0000313" key="3">
    <source>
        <dbReference type="EMBL" id="OBZ81889.1"/>
    </source>
</evidence>
<dbReference type="InterPro" id="IPR007527">
    <property type="entry name" value="Znf_SWIM"/>
</dbReference>
<protein>
    <recommendedName>
        <fullName evidence="2">SWIM-type domain-containing protein</fullName>
    </recommendedName>
</protein>
<comment type="caution">
    <text evidence="3">The sequence shown here is derived from an EMBL/GenBank/DDBJ whole genome shotgun (WGS) entry which is preliminary data.</text>
</comment>
<evidence type="ECO:0000313" key="4">
    <source>
        <dbReference type="Proteomes" id="UP000093000"/>
    </source>
</evidence>
<proteinExistence type="predicted"/>
<keyword evidence="4" id="KW-1185">Reference proteome</keyword>
<dbReference type="PROSITE" id="PS50966">
    <property type="entry name" value="ZF_SWIM"/>
    <property type="match status" value="1"/>
</dbReference>
<evidence type="ECO:0000259" key="2">
    <source>
        <dbReference type="PROSITE" id="PS50966"/>
    </source>
</evidence>
<evidence type="ECO:0000256" key="1">
    <source>
        <dbReference type="PROSITE-ProRule" id="PRU00325"/>
    </source>
</evidence>
<feature type="domain" description="SWIM-type" evidence="2">
    <location>
        <begin position="69"/>
        <end position="105"/>
    </location>
</feature>